<accession>A0A5N5K4K0</accession>
<dbReference type="AlphaFoldDB" id="A0A5N5K4K0"/>
<name>A0A5N5K4K0_9ROSI</name>
<dbReference type="GO" id="GO:0016020">
    <property type="term" value="C:membrane"/>
    <property type="evidence" value="ECO:0007669"/>
    <property type="project" value="UniProtKB-SubCell"/>
</dbReference>
<dbReference type="PANTHER" id="PTHR13624:SF6">
    <property type="entry name" value="EMEI"/>
    <property type="match status" value="1"/>
</dbReference>
<evidence type="ECO:0000256" key="1">
    <source>
        <dbReference type="ARBA" id="ARBA00004141"/>
    </source>
</evidence>
<comment type="caution">
    <text evidence="9">The sequence shown here is derived from an EMBL/GenBank/DDBJ whole genome shotgun (WGS) entry which is preliminary data.</text>
</comment>
<gene>
    <name evidence="9" type="ORF">DKX38_023203</name>
</gene>
<keyword evidence="4 8" id="KW-1133">Transmembrane helix</keyword>
<evidence type="ECO:0000256" key="4">
    <source>
        <dbReference type="ARBA" id="ARBA00022989"/>
    </source>
</evidence>
<feature type="transmembrane region" description="Helical" evidence="8">
    <location>
        <begin position="127"/>
        <end position="147"/>
    </location>
</feature>
<keyword evidence="10" id="KW-1185">Reference proteome</keyword>
<feature type="region of interest" description="Disordered" evidence="7">
    <location>
        <begin position="51"/>
        <end position="90"/>
    </location>
</feature>
<evidence type="ECO:0000256" key="5">
    <source>
        <dbReference type="ARBA" id="ARBA00023136"/>
    </source>
</evidence>
<evidence type="ECO:0000256" key="2">
    <source>
        <dbReference type="ARBA" id="ARBA00009706"/>
    </source>
</evidence>
<feature type="transmembrane region" description="Helical" evidence="8">
    <location>
        <begin position="197"/>
        <end position="219"/>
    </location>
</feature>
<feature type="transmembrane region" description="Helical" evidence="8">
    <location>
        <begin position="153"/>
        <end position="176"/>
    </location>
</feature>
<feature type="compositionally biased region" description="Polar residues" evidence="7">
    <location>
        <begin position="77"/>
        <end position="86"/>
    </location>
</feature>
<dbReference type="InterPro" id="IPR019395">
    <property type="entry name" value="Transmembrane_161A/B"/>
</dbReference>
<keyword evidence="6" id="KW-0325">Glycoprotein</keyword>
<evidence type="ECO:0000313" key="9">
    <source>
        <dbReference type="EMBL" id="KAB5525454.1"/>
    </source>
</evidence>
<evidence type="ECO:0000256" key="7">
    <source>
        <dbReference type="SAM" id="MobiDB-lite"/>
    </source>
</evidence>
<evidence type="ECO:0000256" key="8">
    <source>
        <dbReference type="SAM" id="Phobius"/>
    </source>
</evidence>
<protein>
    <recommendedName>
        <fullName evidence="11">Transmembrane protein 161B</fullName>
    </recommendedName>
</protein>
<feature type="transmembrane region" description="Helical" evidence="8">
    <location>
        <begin position="231"/>
        <end position="249"/>
    </location>
</feature>
<reference evidence="10" key="1">
    <citation type="journal article" date="2019" name="Gigascience">
        <title>De novo genome assembly of the endangered Acer yangbiense, a plant species with extremely small populations endemic to Yunnan Province, China.</title>
        <authorList>
            <person name="Yang J."/>
            <person name="Wariss H.M."/>
            <person name="Tao L."/>
            <person name="Zhang R."/>
            <person name="Yun Q."/>
            <person name="Hollingsworth P."/>
            <person name="Dao Z."/>
            <person name="Luo G."/>
            <person name="Guo H."/>
            <person name="Ma Y."/>
            <person name="Sun W."/>
        </authorList>
    </citation>
    <scope>NUCLEOTIDE SEQUENCE [LARGE SCALE GENOMIC DNA]</scope>
    <source>
        <strain evidence="10">cv. br00</strain>
    </source>
</reference>
<evidence type="ECO:0008006" key="11">
    <source>
        <dbReference type="Google" id="ProtNLM"/>
    </source>
</evidence>
<comment type="similarity">
    <text evidence="2">Belongs to the TMEM161 family.</text>
</comment>
<feature type="transmembrane region" description="Helical" evidence="8">
    <location>
        <begin position="395"/>
        <end position="416"/>
    </location>
</feature>
<feature type="transmembrane region" description="Helical" evidence="8">
    <location>
        <begin position="447"/>
        <end position="466"/>
    </location>
</feature>
<dbReference type="PANTHER" id="PTHR13624">
    <property type="entry name" value="RE42071P"/>
    <property type="match status" value="1"/>
</dbReference>
<comment type="subcellular location">
    <subcellularLocation>
        <location evidence="1">Membrane</location>
        <topology evidence="1">Multi-pass membrane protein</topology>
    </subcellularLocation>
</comment>
<dbReference type="EMBL" id="VDCV01000015">
    <property type="protein sequence ID" value="KAB5525454.1"/>
    <property type="molecule type" value="Genomic_DNA"/>
</dbReference>
<dbReference type="Pfam" id="PF10268">
    <property type="entry name" value="Tmemb_161AB"/>
    <property type="match status" value="2"/>
</dbReference>
<feature type="transmembrane region" description="Helical" evidence="8">
    <location>
        <begin position="270"/>
        <end position="295"/>
    </location>
</feature>
<sequence>MFLQLFQTYKIPILQATLSISLSFLITFLKVPIFFLQGLHTYIQPENLGQQNGGGGVKAAIRRPSSSDSSSGLDGYQNLSSKTNNSEVKRRNFKSKEKLEFDENKAQIFRLKLDQGHLQSRLYFGDYWYSFVYSFVALSCFLLYEYFGEVKDHAVLVNGSLIPVILACFVLCKVFVSLAKVSYEKSASKKSEKQLSMIFGVVGFVFGLIVCSGIASSVFDFDFGSLDGFGRVFVAVLMGCFAGFLYIPAGKNARSFWIGTDQIRSNLEMIYCGWFGRMILYANYLLGFFAALLWINPFAQILYSKNINYSYGMNSNGSAGEAERLVGNVGFTESDFNKFRLCCLFLSGIFQILALRPNVQMYLNEALLSWYQRLHASKIPDLDFSRAKVFLHNHYLCLVVLQFFTTPILLLLFLSLSQIDGDSIKKFHLWCDFIPCTAFVKQVPLFMAWWIVFVWTAFTSTSLLFYRRGTLISTSKDAQQDLDRVQNMKEHLPHEWEFLAPILDVLVDILLKKVTSHNILRRTGC</sequence>
<proteinExistence type="inferred from homology"/>
<evidence type="ECO:0000256" key="6">
    <source>
        <dbReference type="ARBA" id="ARBA00023180"/>
    </source>
</evidence>
<keyword evidence="5 8" id="KW-0472">Membrane</keyword>
<evidence type="ECO:0000313" key="10">
    <source>
        <dbReference type="Proteomes" id="UP000326939"/>
    </source>
</evidence>
<keyword evidence="3 8" id="KW-0812">Transmembrane</keyword>
<evidence type="ECO:0000256" key="3">
    <source>
        <dbReference type="ARBA" id="ARBA00022692"/>
    </source>
</evidence>
<organism evidence="9 10">
    <name type="scientific">Salix brachista</name>
    <dbReference type="NCBI Taxonomy" id="2182728"/>
    <lineage>
        <taxon>Eukaryota</taxon>
        <taxon>Viridiplantae</taxon>
        <taxon>Streptophyta</taxon>
        <taxon>Embryophyta</taxon>
        <taxon>Tracheophyta</taxon>
        <taxon>Spermatophyta</taxon>
        <taxon>Magnoliopsida</taxon>
        <taxon>eudicotyledons</taxon>
        <taxon>Gunneridae</taxon>
        <taxon>Pentapetalae</taxon>
        <taxon>rosids</taxon>
        <taxon>fabids</taxon>
        <taxon>Malpighiales</taxon>
        <taxon>Salicaceae</taxon>
        <taxon>Saliceae</taxon>
        <taxon>Salix</taxon>
    </lineage>
</organism>
<dbReference type="Proteomes" id="UP000326939">
    <property type="component" value="Chromosome 15"/>
</dbReference>
<feature type="transmembrane region" description="Helical" evidence="8">
    <location>
        <begin position="12"/>
        <end position="36"/>
    </location>
</feature>